<dbReference type="InterPro" id="IPR052396">
    <property type="entry name" value="Meiotic_Drive_Suppr_Kinase"/>
</dbReference>
<dbReference type="AlphaFoldDB" id="A0A0D0BZY5"/>
<proteinExistence type="predicted"/>
<evidence type="ECO:0008006" key="3">
    <source>
        <dbReference type="Google" id="ProtNLM"/>
    </source>
</evidence>
<name>A0A0D0BZY5_9AGAR</name>
<evidence type="ECO:0000313" key="2">
    <source>
        <dbReference type="Proteomes" id="UP000053593"/>
    </source>
</evidence>
<keyword evidence="2" id="KW-1185">Reference proteome</keyword>
<organism evidence="1 2">
    <name type="scientific">Collybiopsis luxurians FD-317 M1</name>
    <dbReference type="NCBI Taxonomy" id="944289"/>
    <lineage>
        <taxon>Eukaryota</taxon>
        <taxon>Fungi</taxon>
        <taxon>Dikarya</taxon>
        <taxon>Basidiomycota</taxon>
        <taxon>Agaricomycotina</taxon>
        <taxon>Agaricomycetes</taxon>
        <taxon>Agaricomycetidae</taxon>
        <taxon>Agaricales</taxon>
        <taxon>Marasmiineae</taxon>
        <taxon>Omphalotaceae</taxon>
        <taxon>Collybiopsis</taxon>
        <taxon>Collybiopsis luxurians</taxon>
    </lineage>
</organism>
<dbReference type="OrthoDB" id="3269050at2759"/>
<dbReference type="PANTHER" id="PTHR37171:SF1">
    <property type="entry name" value="SERINE_THREONINE-PROTEIN KINASE YRZF-RELATED"/>
    <property type="match status" value="1"/>
</dbReference>
<dbReference type="Proteomes" id="UP000053593">
    <property type="component" value="Unassembled WGS sequence"/>
</dbReference>
<gene>
    <name evidence="1" type="ORF">GYMLUDRAFT_47757</name>
</gene>
<accession>A0A0D0BZY5</accession>
<dbReference type="EMBL" id="KN834805">
    <property type="protein sequence ID" value="KIK55534.1"/>
    <property type="molecule type" value="Genomic_DNA"/>
</dbReference>
<protein>
    <recommendedName>
        <fullName evidence="3">Protein kinase domain-containing protein</fullName>
    </recommendedName>
</protein>
<reference evidence="1 2" key="1">
    <citation type="submission" date="2014-04" db="EMBL/GenBank/DDBJ databases">
        <title>Evolutionary Origins and Diversification of the Mycorrhizal Mutualists.</title>
        <authorList>
            <consortium name="DOE Joint Genome Institute"/>
            <consortium name="Mycorrhizal Genomics Consortium"/>
            <person name="Kohler A."/>
            <person name="Kuo A."/>
            <person name="Nagy L.G."/>
            <person name="Floudas D."/>
            <person name="Copeland A."/>
            <person name="Barry K.W."/>
            <person name="Cichocki N."/>
            <person name="Veneault-Fourrey C."/>
            <person name="LaButti K."/>
            <person name="Lindquist E.A."/>
            <person name="Lipzen A."/>
            <person name="Lundell T."/>
            <person name="Morin E."/>
            <person name="Murat C."/>
            <person name="Riley R."/>
            <person name="Ohm R."/>
            <person name="Sun H."/>
            <person name="Tunlid A."/>
            <person name="Henrissat B."/>
            <person name="Grigoriev I.V."/>
            <person name="Hibbett D.S."/>
            <person name="Martin F."/>
        </authorList>
    </citation>
    <scope>NUCLEOTIDE SEQUENCE [LARGE SCALE GENOMIC DNA]</scope>
    <source>
        <strain evidence="1 2">FD-317 M1</strain>
    </source>
</reference>
<evidence type="ECO:0000313" key="1">
    <source>
        <dbReference type="EMBL" id="KIK55534.1"/>
    </source>
</evidence>
<sequence>MRCPYYTGAEYHLQITPGAGFPAPAIINVKVRVLEVFEPITISPVLKVALATEPLSTDLPPVLVLKVYDRRYAKDLRAFYDIPDPSAETEEAFRTWASSGPGSQRTLDEWERKRRADDELDIEPSTEETEAYLAALLASYHENEVHIYERMVSMQGNEIPRFFGRTRFIIETDKAQSDEITDAEVPGILVEYVEGTRLDNLSIDALSPALCQKCVDIVLAFGDRGVLNRDVRLENFIVPSSPEVSTSGSEIRRDVVMIDFAQARLRGEDEDDERWKGEKWSTDEEGAIGYVLQKKCGWDYKPTFRYLVPAED</sequence>
<dbReference type="PANTHER" id="PTHR37171">
    <property type="entry name" value="SERINE/THREONINE-PROTEIN KINASE YRZF-RELATED"/>
    <property type="match status" value="1"/>
</dbReference>
<dbReference type="HOGENOM" id="CLU_054599_0_1_1"/>